<protein>
    <submittedName>
        <fullName evidence="1">Uncharacterized protein</fullName>
    </submittedName>
</protein>
<dbReference type="HOGENOM" id="CLU_1804048_0_0_14"/>
<dbReference type="BioCyc" id="MHAE859194:G1GR7-594-MONOMER"/>
<gene>
    <name evidence="1" type="ordered locus">MHF_0603</name>
</gene>
<dbReference type="KEGG" id="mhf:MHF_0603"/>
<accession>F6FI27</accession>
<evidence type="ECO:0000313" key="1">
    <source>
        <dbReference type="EMBL" id="AEG72875.1"/>
    </source>
</evidence>
<evidence type="ECO:0000313" key="2">
    <source>
        <dbReference type="Proteomes" id="UP000007952"/>
    </source>
</evidence>
<proteinExistence type="predicted"/>
<dbReference type="AlphaFoldDB" id="F6FI27"/>
<dbReference type="STRING" id="859194.MHF_0603"/>
<name>F6FI27_MYCHI</name>
<sequence length="143" mass="15372">MTDRFLFSILSTVGIISGATSLSFGSAYAVGKYMPRPKPAKYFPKKISRITSIEDIQEYEDIQGCTFLFKTGINPTLTKASAGGKANTQPTSNNSGTTVLGYESLEGFRNKNKSIGEDKIVVAAEGKRSNCNHGSAVYVDITS</sequence>
<reference evidence="1 2" key="1">
    <citation type="journal article" date="2011" name="J. Bacteriol.">
        <title>Complete genome sequences of two hemotropic Mycoplasmas, Mycoplasma haemofelis strain Ohio2 and Mycoplasma suis strain Illinois.</title>
        <authorList>
            <person name="Messick J.B."/>
            <person name="Santos A.P."/>
            <person name="Guimaraes A.M."/>
        </authorList>
    </citation>
    <scope>NUCLEOTIDE SEQUENCE [LARGE SCALE GENOMIC DNA]</scope>
    <source>
        <strain evidence="1 2">Ohio2</strain>
    </source>
</reference>
<dbReference type="Proteomes" id="UP000007952">
    <property type="component" value="Chromosome"/>
</dbReference>
<dbReference type="EMBL" id="CP002808">
    <property type="protein sequence ID" value="AEG72875.1"/>
    <property type="molecule type" value="Genomic_DNA"/>
</dbReference>
<reference key="2">
    <citation type="submission" date="2011-05" db="EMBL/GenBank/DDBJ databases">
        <title>The Genome of Mycoplasma haemofelis Strain Ohio2, a pathogenic hemoplasma of the cat.</title>
        <authorList>
            <person name="Santos A.P."/>
            <person name="Guimaraes A.M.S."/>
            <person name="SanMiguel P.J."/>
            <person name="Martin S.W."/>
            <person name="Messick J.B."/>
        </authorList>
    </citation>
    <scope>NUCLEOTIDE SEQUENCE</scope>
    <source>
        <strain>Ohio2</strain>
    </source>
</reference>
<organism evidence="1 2">
    <name type="scientific">Mycoplasma haemofelis (strain Ohio2)</name>
    <dbReference type="NCBI Taxonomy" id="859194"/>
    <lineage>
        <taxon>Bacteria</taxon>
        <taxon>Bacillati</taxon>
        <taxon>Mycoplasmatota</taxon>
        <taxon>Mollicutes</taxon>
        <taxon>Mycoplasmataceae</taxon>
        <taxon>Mycoplasma</taxon>
    </lineage>
</organism>